<name>A0AAN9KBH5_CANGL</name>
<dbReference type="CDD" id="cd10017">
    <property type="entry name" value="B3_DNA"/>
    <property type="match status" value="1"/>
</dbReference>
<keyword evidence="5" id="KW-0539">Nucleus</keyword>
<evidence type="ECO:0008006" key="8">
    <source>
        <dbReference type="Google" id="ProtNLM"/>
    </source>
</evidence>
<keyword evidence="2" id="KW-0805">Transcription regulation</keyword>
<dbReference type="AlphaFoldDB" id="A0AAN9KBH5"/>
<keyword evidence="7" id="KW-1185">Reference proteome</keyword>
<dbReference type="GO" id="GO:0003677">
    <property type="term" value="F:DNA binding"/>
    <property type="evidence" value="ECO:0007669"/>
    <property type="project" value="UniProtKB-KW"/>
</dbReference>
<dbReference type="SUPFAM" id="SSF101936">
    <property type="entry name" value="DNA-binding pseudobarrel domain"/>
    <property type="match status" value="1"/>
</dbReference>
<evidence type="ECO:0000256" key="3">
    <source>
        <dbReference type="ARBA" id="ARBA00023125"/>
    </source>
</evidence>
<evidence type="ECO:0000256" key="5">
    <source>
        <dbReference type="ARBA" id="ARBA00023242"/>
    </source>
</evidence>
<reference evidence="6 7" key="1">
    <citation type="submission" date="2024-01" db="EMBL/GenBank/DDBJ databases">
        <title>The genomes of 5 underutilized Papilionoideae crops provide insights into root nodulation and disease resistanc.</title>
        <authorList>
            <person name="Jiang F."/>
        </authorList>
    </citation>
    <scope>NUCLEOTIDE SEQUENCE [LARGE SCALE GENOMIC DNA]</scope>
    <source>
        <strain evidence="6">LVBAO_FW01</strain>
        <tissue evidence="6">Leaves</tissue>
    </source>
</reference>
<keyword evidence="4" id="KW-0804">Transcription</keyword>
<sequence>MSERKEERERKKKGEGMRKLLTRMKNLGSEGVAAAETLLVLCRDPRKFLENKDSAVPQVPHLKHIVKDNWCSKTFEKRLDGMDDVWSLFLPKSDVEHNIFQFLKSTENLNRRPAVPVIVYDVNGTTYEMMLRRSQGGTGYRLGNGGRGGWTEFYQTHGLAHQQIISVCAFRHKENDVLCIVLMARRDEACSSSQNTATSRN</sequence>
<comment type="caution">
    <text evidence="6">The sequence shown here is derived from an EMBL/GenBank/DDBJ whole genome shotgun (WGS) entry which is preliminary data.</text>
</comment>
<evidence type="ECO:0000256" key="2">
    <source>
        <dbReference type="ARBA" id="ARBA00023015"/>
    </source>
</evidence>
<dbReference type="EMBL" id="JAYMYQ010000008">
    <property type="protein sequence ID" value="KAK7314427.1"/>
    <property type="molecule type" value="Genomic_DNA"/>
</dbReference>
<organism evidence="6 7">
    <name type="scientific">Canavalia gladiata</name>
    <name type="common">Sword bean</name>
    <name type="synonym">Dolichos gladiatus</name>
    <dbReference type="NCBI Taxonomy" id="3824"/>
    <lineage>
        <taxon>Eukaryota</taxon>
        <taxon>Viridiplantae</taxon>
        <taxon>Streptophyta</taxon>
        <taxon>Embryophyta</taxon>
        <taxon>Tracheophyta</taxon>
        <taxon>Spermatophyta</taxon>
        <taxon>Magnoliopsida</taxon>
        <taxon>eudicotyledons</taxon>
        <taxon>Gunneridae</taxon>
        <taxon>Pentapetalae</taxon>
        <taxon>rosids</taxon>
        <taxon>fabids</taxon>
        <taxon>Fabales</taxon>
        <taxon>Fabaceae</taxon>
        <taxon>Papilionoideae</taxon>
        <taxon>50 kb inversion clade</taxon>
        <taxon>NPAAA clade</taxon>
        <taxon>indigoferoid/millettioid clade</taxon>
        <taxon>Phaseoleae</taxon>
        <taxon>Canavalia</taxon>
    </lineage>
</organism>
<dbReference type="GO" id="GO:0005634">
    <property type="term" value="C:nucleus"/>
    <property type="evidence" value="ECO:0007669"/>
    <property type="project" value="UniProtKB-SubCell"/>
</dbReference>
<accession>A0AAN9KBH5</accession>
<evidence type="ECO:0000313" key="6">
    <source>
        <dbReference type="EMBL" id="KAK7314427.1"/>
    </source>
</evidence>
<protein>
    <recommendedName>
        <fullName evidence="8">TF-B3 domain-containing protein</fullName>
    </recommendedName>
</protein>
<comment type="subcellular location">
    <subcellularLocation>
        <location evidence="1">Nucleus</location>
    </subcellularLocation>
</comment>
<dbReference type="InterPro" id="IPR003340">
    <property type="entry name" value="B3_DNA-bd"/>
</dbReference>
<gene>
    <name evidence="6" type="ORF">VNO77_32950</name>
</gene>
<dbReference type="InterPro" id="IPR015300">
    <property type="entry name" value="DNA-bd_pseudobarrel_sf"/>
</dbReference>
<keyword evidence="3" id="KW-0238">DNA-binding</keyword>
<dbReference type="Proteomes" id="UP001367508">
    <property type="component" value="Unassembled WGS sequence"/>
</dbReference>
<evidence type="ECO:0000313" key="7">
    <source>
        <dbReference type="Proteomes" id="UP001367508"/>
    </source>
</evidence>
<proteinExistence type="predicted"/>
<evidence type="ECO:0000256" key="1">
    <source>
        <dbReference type="ARBA" id="ARBA00004123"/>
    </source>
</evidence>
<evidence type="ECO:0000256" key="4">
    <source>
        <dbReference type="ARBA" id="ARBA00023163"/>
    </source>
</evidence>
<dbReference type="Gene3D" id="2.40.330.10">
    <property type="entry name" value="DNA-binding pseudobarrel domain"/>
    <property type="match status" value="1"/>
</dbReference>